<gene>
    <name evidence="9" type="ORF">DFR34_11070</name>
</gene>
<evidence type="ECO:0000256" key="2">
    <source>
        <dbReference type="ARBA" id="ARBA00022475"/>
    </source>
</evidence>
<dbReference type="OrthoDB" id="9777699at2"/>
<evidence type="ECO:0000259" key="8">
    <source>
        <dbReference type="Pfam" id="PF06808"/>
    </source>
</evidence>
<feature type="transmembrane region" description="Helical" evidence="7">
    <location>
        <begin position="94"/>
        <end position="123"/>
    </location>
</feature>
<keyword evidence="7" id="KW-0813">Transport</keyword>
<proteinExistence type="inferred from homology"/>
<feature type="transmembrane region" description="Helical" evidence="7">
    <location>
        <begin position="54"/>
        <end position="74"/>
    </location>
</feature>
<feature type="transmembrane region" description="Helical" evidence="7">
    <location>
        <begin position="171"/>
        <end position="191"/>
    </location>
</feature>
<dbReference type="PIRSF" id="PIRSF006066">
    <property type="entry name" value="HI0050"/>
    <property type="match status" value="1"/>
</dbReference>
<evidence type="ECO:0000256" key="6">
    <source>
        <dbReference type="ARBA" id="ARBA00023136"/>
    </source>
</evidence>
<dbReference type="InterPro" id="IPR004681">
    <property type="entry name" value="TRAP_DctM"/>
</dbReference>
<feature type="transmembrane region" description="Helical" evidence="7">
    <location>
        <begin position="135"/>
        <end position="159"/>
    </location>
</feature>
<evidence type="ECO:0000256" key="3">
    <source>
        <dbReference type="ARBA" id="ARBA00022519"/>
    </source>
</evidence>
<dbReference type="RefSeq" id="WP_110390869.1">
    <property type="nucleotide sequence ID" value="NZ_QJKI01000010.1"/>
</dbReference>
<keyword evidence="10" id="KW-1185">Reference proteome</keyword>
<dbReference type="GO" id="GO:0005886">
    <property type="term" value="C:plasma membrane"/>
    <property type="evidence" value="ECO:0007669"/>
    <property type="project" value="UniProtKB-SubCell"/>
</dbReference>
<evidence type="ECO:0000256" key="5">
    <source>
        <dbReference type="ARBA" id="ARBA00022989"/>
    </source>
</evidence>
<comment type="caution">
    <text evidence="9">The sequence shown here is derived from an EMBL/GenBank/DDBJ whole genome shotgun (WGS) entry which is preliminary data.</text>
</comment>
<feature type="transmembrane region" description="Helical" evidence="7">
    <location>
        <begin position="333"/>
        <end position="352"/>
    </location>
</feature>
<dbReference type="PANTHER" id="PTHR33362">
    <property type="entry name" value="SIALIC ACID TRAP TRANSPORTER PERMEASE PROTEIN SIAT-RELATED"/>
    <property type="match status" value="1"/>
</dbReference>
<comment type="subcellular location">
    <subcellularLocation>
        <location evidence="1 7">Cell inner membrane</location>
        <topology evidence="1 7">Multi-pass membrane protein</topology>
    </subcellularLocation>
</comment>
<feature type="transmembrane region" description="Helical" evidence="7">
    <location>
        <begin position="268"/>
        <end position="291"/>
    </location>
</feature>
<dbReference type="InterPro" id="IPR010656">
    <property type="entry name" value="DctM"/>
</dbReference>
<protein>
    <recommendedName>
        <fullName evidence="7">TRAP transporter large permease protein</fullName>
    </recommendedName>
</protein>
<comment type="subunit">
    <text evidence="7">The complex comprises the extracytoplasmic solute receptor protein and the two transmembrane proteins.</text>
</comment>
<keyword evidence="5 7" id="KW-1133">Transmembrane helix</keyword>
<organism evidence="9 10">
    <name type="scientific">Rivihabitans pingtungensis</name>
    <dbReference type="NCBI Taxonomy" id="1054498"/>
    <lineage>
        <taxon>Bacteria</taxon>
        <taxon>Pseudomonadati</taxon>
        <taxon>Pseudomonadota</taxon>
        <taxon>Betaproteobacteria</taxon>
        <taxon>Neisseriales</taxon>
        <taxon>Aquaspirillaceae</taxon>
        <taxon>Rivihabitans</taxon>
    </lineage>
</organism>
<reference evidence="9 10" key="1">
    <citation type="submission" date="2018-05" db="EMBL/GenBank/DDBJ databases">
        <title>Genomic Encyclopedia of Type Strains, Phase IV (KMG-IV): sequencing the most valuable type-strain genomes for metagenomic binning, comparative biology and taxonomic classification.</title>
        <authorList>
            <person name="Goeker M."/>
        </authorList>
    </citation>
    <scope>NUCLEOTIDE SEQUENCE [LARGE SCALE GENOMIC DNA]</scope>
    <source>
        <strain evidence="9 10">DSM 29661</strain>
    </source>
</reference>
<keyword evidence="2" id="KW-1003">Cell membrane</keyword>
<sequence>MSTLIIFTLLIVLMLTGMPISISLGLTVLTFFFTMTDIPIESVALKLFTGIEKFEIMAIPFFILAGNFLTHGGVARRMINFATAMVGHWHGGLGLAGVMACALFAAVSGSSPATVVAIGSILLPAMVKQGFPNSFGAGVITTSGALGILIPPSIVMVMYSVATNTSVGQLFMAGVVPGLMLAGLLGLTTWYRARKYNYPRLAKASWGQRAKALRESVWGLLLIVVVIGGIYSGIFTPTEAAAMSAVYAFIVAVFVYKDMTLKQVPKVLLDSASMSAMLLYIITNAVLFSFLMTSENIPQSMAAWLLDMGLGPISFLLMVNILLLLAGNVMEPSSIVLIFAPILFPVAQSLGIDPVHFGILITVNMEVGMCHPPVGLNLYVASGITKMGITELTKAVWPWLLTMIVFLGIVTYIPAVSLWLPRTLGMM</sequence>
<dbReference type="AlphaFoldDB" id="A0A318KPN9"/>
<dbReference type="NCBIfam" id="TIGR00786">
    <property type="entry name" value="dctM"/>
    <property type="match status" value="1"/>
</dbReference>
<evidence type="ECO:0000313" key="10">
    <source>
        <dbReference type="Proteomes" id="UP000247555"/>
    </source>
</evidence>
<dbReference type="Pfam" id="PF06808">
    <property type="entry name" value="DctM"/>
    <property type="match status" value="1"/>
</dbReference>
<evidence type="ECO:0000256" key="7">
    <source>
        <dbReference type="RuleBase" id="RU369079"/>
    </source>
</evidence>
<dbReference type="GO" id="GO:0022857">
    <property type="term" value="F:transmembrane transporter activity"/>
    <property type="evidence" value="ECO:0007669"/>
    <property type="project" value="UniProtKB-UniRule"/>
</dbReference>
<dbReference type="EMBL" id="QJKI01000010">
    <property type="protein sequence ID" value="PXX78748.1"/>
    <property type="molecule type" value="Genomic_DNA"/>
</dbReference>
<feature type="domain" description="TRAP C4-dicarboxylate transport system permease DctM subunit" evidence="8">
    <location>
        <begin position="8"/>
        <end position="415"/>
    </location>
</feature>
<feature type="transmembrane region" description="Helical" evidence="7">
    <location>
        <begin position="303"/>
        <end position="326"/>
    </location>
</feature>
<keyword evidence="6 7" id="KW-0472">Membrane</keyword>
<keyword evidence="4 7" id="KW-0812">Transmembrane</keyword>
<accession>A0A318KPN9</accession>
<feature type="transmembrane region" description="Helical" evidence="7">
    <location>
        <begin position="240"/>
        <end position="256"/>
    </location>
</feature>
<feature type="transmembrane region" description="Helical" evidence="7">
    <location>
        <begin position="6"/>
        <end position="33"/>
    </location>
</feature>
<dbReference type="Proteomes" id="UP000247555">
    <property type="component" value="Unassembled WGS sequence"/>
</dbReference>
<evidence type="ECO:0000313" key="9">
    <source>
        <dbReference type="EMBL" id="PXX78748.1"/>
    </source>
</evidence>
<evidence type="ECO:0000256" key="1">
    <source>
        <dbReference type="ARBA" id="ARBA00004429"/>
    </source>
</evidence>
<dbReference type="PANTHER" id="PTHR33362:SF5">
    <property type="entry name" value="C4-DICARBOXYLATE TRAP TRANSPORTER LARGE PERMEASE PROTEIN DCTM"/>
    <property type="match status" value="1"/>
</dbReference>
<comment type="function">
    <text evidence="7">Part of the tripartite ATP-independent periplasmic (TRAP) transport system.</text>
</comment>
<feature type="transmembrane region" description="Helical" evidence="7">
    <location>
        <begin position="396"/>
        <end position="420"/>
    </location>
</feature>
<name>A0A318KPN9_9NEIS</name>
<comment type="similarity">
    <text evidence="7">Belongs to the TRAP transporter large permease family.</text>
</comment>
<feature type="transmembrane region" description="Helical" evidence="7">
    <location>
        <begin position="212"/>
        <end position="234"/>
    </location>
</feature>
<keyword evidence="3 7" id="KW-0997">Cell inner membrane</keyword>
<evidence type="ECO:0000256" key="4">
    <source>
        <dbReference type="ARBA" id="ARBA00022692"/>
    </source>
</evidence>